<protein>
    <submittedName>
        <fullName evidence="1">FlhB HrpN YscU SpaS family protein</fullName>
    </submittedName>
</protein>
<accession>A0A0D8BQ07</accession>
<dbReference type="GO" id="GO:0005886">
    <property type="term" value="C:plasma membrane"/>
    <property type="evidence" value="ECO:0007669"/>
    <property type="project" value="TreeGrafter"/>
</dbReference>
<reference evidence="1 2" key="1">
    <citation type="submission" date="2015-01" db="EMBL/GenBank/DDBJ databases">
        <authorList>
            <person name="Filippidou S."/>
            <person name="Jeanneret N."/>
            <person name="Russel-Delif L."/>
            <person name="Junier T."/>
            <person name="Wunderlin T."/>
            <person name="Molina V."/>
            <person name="Johnson S.L."/>
            <person name="Davenport K.W."/>
            <person name="Chain P.S."/>
            <person name="Dorador C."/>
            <person name="Junier P."/>
        </authorList>
    </citation>
    <scope>NUCLEOTIDE SEQUENCE [LARGE SCALE GENOMIC DNA]</scope>
    <source>
        <strain evidence="1 2">Et7/4</strain>
    </source>
</reference>
<evidence type="ECO:0000313" key="2">
    <source>
        <dbReference type="Proteomes" id="UP000032522"/>
    </source>
</evidence>
<comment type="caution">
    <text evidence="1">The sequence shown here is derived from an EMBL/GenBank/DDBJ whole genome shotgun (WGS) entry which is preliminary data.</text>
</comment>
<dbReference type="AlphaFoldDB" id="A0A0D8BQ07"/>
<dbReference type="OrthoDB" id="9810419at2"/>
<dbReference type="RefSeq" id="WP_044732676.1">
    <property type="nucleotide sequence ID" value="NZ_JYBP01000003.1"/>
</dbReference>
<dbReference type="SUPFAM" id="SSF160544">
    <property type="entry name" value="EscU C-terminal domain-like"/>
    <property type="match status" value="1"/>
</dbReference>
<dbReference type="Gene3D" id="3.40.1690.10">
    <property type="entry name" value="secretion proteins EscU"/>
    <property type="match status" value="1"/>
</dbReference>
<name>A0A0D8BQ07_GEOKU</name>
<sequence length="98" mass="11062">MMAKYFNQKKRRQMNGPTAAVIRYDEATGHSPTVVAQGSGHVAQKIIELAKQHHVPIQEDPLLVQNLLQLDLGDRIPPQLYAVIAEILILIQEIEKNR</sequence>
<dbReference type="Proteomes" id="UP000032522">
    <property type="component" value="Unassembled WGS sequence"/>
</dbReference>
<dbReference type="PANTHER" id="PTHR30531">
    <property type="entry name" value="FLAGELLAR BIOSYNTHETIC PROTEIN FLHB"/>
    <property type="match status" value="1"/>
</dbReference>
<dbReference type="PATRIC" id="fig|1462.6.peg.3557"/>
<dbReference type="EMBL" id="JYBP01000003">
    <property type="protein sequence ID" value="KJE26216.1"/>
    <property type="molecule type" value="Genomic_DNA"/>
</dbReference>
<evidence type="ECO:0000313" key="1">
    <source>
        <dbReference type="EMBL" id="KJE26216.1"/>
    </source>
</evidence>
<dbReference type="PANTHER" id="PTHR30531:SF12">
    <property type="entry name" value="FLAGELLAR BIOSYNTHETIC PROTEIN FLHB"/>
    <property type="match status" value="1"/>
</dbReference>
<dbReference type="InterPro" id="IPR006135">
    <property type="entry name" value="T3SS_substrate_exporter"/>
</dbReference>
<dbReference type="Pfam" id="PF01312">
    <property type="entry name" value="Bac_export_2"/>
    <property type="match status" value="1"/>
</dbReference>
<dbReference type="InterPro" id="IPR029025">
    <property type="entry name" value="T3SS_substrate_exporter_C"/>
</dbReference>
<dbReference type="GO" id="GO:0009306">
    <property type="term" value="P:protein secretion"/>
    <property type="evidence" value="ECO:0007669"/>
    <property type="project" value="InterPro"/>
</dbReference>
<organism evidence="1 2">
    <name type="scientific">Geobacillus kaustophilus</name>
    <dbReference type="NCBI Taxonomy" id="1462"/>
    <lineage>
        <taxon>Bacteria</taxon>
        <taxon>Bacillati</taxon>
        <taxon>Bacillota</taxon>
        <taxon>Bacilli</taxon>
        <taxon>Bacillales</taxon>
        <taxon>Anoxybacillaceae</taxon>
        <taxon>Geobacillus</taxon>
        <taxon>Geobacillus thermoleovorans group</taxon>
    </lineage>
</organism>
<proteinExistence type="predicted"/>
<gene>
    <name evidence="1" type="ORF">LG52_3236</name>
</gene>